<reference evidence="4 5" key="1">
    <citation type="submission" date="2017-12" db="EMBL/GenBank/DDBJ databases">
        <title>Comparative genomics of Botrytis spp.</title>
        <authorList>
            <person name="Valero-Jimenez C.A."/>
            <person name="Tapia P."/>
            <person name="Veloso J."/>
            <person name="Silva-Moreno E."/>
            <person name="Staats M."/>
            <person name="Valdes J.H."/>
            <person name="Van Kan J.A.L."/>
        </authorList>
    </citation>
    <scope>NUCLEOTIDE SEQUENCE [LARGE SCALE GENOMIC DNA]</scope>
    <source>
        <strain evidence="4 5">MUCL435</strain>
    </source>
</reference>
<feature type="chain" id="PRO_5020753974" description="Mid2 domain-containing protein" evidence="3">
    <location>
        <begin position="22"/>
        <end position="247"/>
    </location>
</feature>
<feature type="region of interest" description="Disordered" evidence="1">
    <location>
        <begin position="46"/>
        <end position="66"/>
    </location>
</feature>
<evidence type="ECO:0000256" key="2">
    <source>
        <dbReference type="SAM" id="Phobius"/>
    </source>
</evidence>
<evidence type="ECO:0000256" key="3">
    <source>
        <dbReference type="SAM" id="SignalP"/>
    </source>
</evidence>
<name>A0A4S8RN91_9HELO</name>
<dbReference type="AlphaFoldDB" id="A0A4S8RN91"/>
<keyword evidence="2" id="KW-1133">Transmembrane helix</keyword>
<dbReference type="Proteomes" id="UP000308671">
    <property type="component" value="Unassembled WGS sequence"/>
</dbReference>
<sequence>MRSIAPLTFVLLSFFSDVIFAQNSFLTSTSTSAPISTTSALVSSTATSSSQSQLSTETPSPSLTTSISLTPAMSSSSVASFFAALETSEPSAPNNPPAGDAASTGGSTGADSDAGASGTSSGGVQLSNGAMIAIVIAVIGVCLFGIISATLFYLAKKRSWEVRKKLRASARKVAVALTPRRATFGKDVHKRPGGRGLERIDEVPPTPKISKTFVSVNDVEKGEGKMMEFELSDAPKSKWARKMRNER</sequence>
<proteinExistence type="predicted"/>
<dbReference type="CDD" id="cd12087">
    <property type="entry name" value="TM_EGFR-like"/>
    <property type="match status" value="1"/>
</dbReference>
<keyword evidence="3" id="KW-0732">Signal</keyword>
<keyword evidence="5" id="KW-1185">Reference proteome</keyword>
<gene>
    <name evidence="4" type="ORF">BGAL_0011g00030</name>
</gene>
<accession>A0A4S8RN91</accession>
<dbReference type="OrthoDB" id="5425637at2759"/>
<protein>
    <recommendedName>
        <fullName evidence="6">Mid2 domain-containing protein</fullName>
    </recommendedName>
</protein>
<feature type="region of interest" description="Disordered" evidence="1">
    <location>
        <begin position="88"/>
        <end position="121"/>
    </location>
</feature>
<keyword evidence="2" id="KW-0812">Transmembrane</keyword>
<feature type="transmembrane region" description="Helical" evidence="2">
    <location>
        <begin position="130"/>
        <end position="155"/>
    </location>
</feature>
<evidence type="ECO:0008006" key="6">
    <source>
        <dbReference type="Google" id="ProtNLM"/>
    </source>
</evidence>
<feature type="compositionally biased region" description="Low complexity" evidence="1">
    <location>
        <begin position="98"/>
        <end position="121"/>
    </location>
</feature>
<organism evidence="4 5">
    <name type="scientific">Botrytis galanthina</name>
    <dbReference type="NCBI Taxonomy" id="278940"/>
    <lineage>
        <taxon>Eukaryota</taxon>
        <taxon>Fungi</taxon>
        <taxon>Dikarya</taxon>
        <taxon>Ascomycota</taxon>
        <taxon>Pezizomycotina</taxon>
        <taxon>Leotiomycetes</taxon>
        <taxon>Helotiales</taxon>
        <taxon>Sclerotiniaceae</taxon>
        <taxon>Botrytis</taxon>
    </lineage>
</organism>
<dbReference type="EMBL" id="PQXL01000011">
    <property type="protein sequence ID" value="THV55224.1"/>
    <property type="molecule type" value="Genomic_DNA"/>
</dbReference>
<evidence type="ECO:0000313" key="4">
    <source>
        <dbReference type="EMBL" id="THV55224.1"/>
    </source>
</evidence>
<feature type="signal peptide" evidence="3">
    <location>
        <begin position="1"/>
        <end position="21"/>
    </location>
</feature>
<comment type="caution">
    <text evidence="4">The sequence shown here is derived from an EMBL/GenBank/DDBJ whole genome shotgun (WGS) entry which is preliminary data.</text>
</comment>
<keyword evidence="2" id="KW-0472">Membrane</keyword>
<evidence type="ECO:0000313" key="5">
    <source>
        <dbReference type="Proteomes" id="UP000308671"/>
    </source>
</evidence>
<evidence type="ECO:0000256" key="1">
    <source>
        <dbReference type="SAM" id="MobiDB-lite"/>
    </source>
</evidence>